<gene>
    <name evidence="2" type="ORF">CR513_43972</name>
</gene>
<proteinExistence type="predicted"/>
<feature type="compositionally biased region" description="Polar residues" evidence="1">
    <location>
        <begin position="18"/>
        <end position="31"/>
    </location>
</feature>
<evidence type="ECO:0000256" key="1">
    <source>
        <dbReference type="SAM" id="MobiDB-lite"/>
    </source>
</evidence>
<dbReference type="Proteomes" id="UP000257109">
    <property type="component" value="Unassembled WGS sequence"/>
</dbReference>
<name>A0A371FCQ4_MUCPR</name>
<feature type="region of interest" description="Disordered" evidence="1">
    <location>
        <begin position="18"/>
        <end position="70"/>
    </location>
</feature>
<evidence type="ECO:0008006" key="4">
    <source>
        <dbReference type="Google" id="ProtNLM"/>
    </source>
</evidence>
<accession>A0A371FCQ4</accession>
<comment type="caution">
    <text evidence="2">The sequence shown here is derived from an EMBL/GenBank/DDBJ whole genome shotgun (WGS) entry which is preliminary data.</text>
</comment>
<sequence>MNATIQDFKMQIGQLANTSAGSSNLPSQTIPNPKGNASALTLRSGKELPQPASQQLPRSINVDSKPDTNS</sequence>
<dbReference type="AlphaFoldDB" id="A0A371FCQ4"/>
<dbReference type="OrthoDB" id="778454at2759"/>
<feature type="non-terminal residue" evidence="2">
    <location>
        <position position="1"/>
    </location>
</feature>
<keyword evidence="3" id="KW-1185">Reference proteome</keyword>
<evidence type="ECO:0000313" key="2">
    <source>
        <dbReference type="EMBL" id="RDX76082.1"/>
    </source>
</evidence>
<feature type="compositionally biased region" description="Polar residues" evidence="1">
    <location>
        <begin position="51"/>
        <end position="70"/>
    </location>
</feature>
<reference evidence="2" key="1">
    <citation type="submission" date="2018-05" db="EMBL/GenBank/DDBJ databases">
        <title>Draft genome of Mucuna pruriens seed.</title>
        <authorList>
            <person name="Nnadi N.E."/>
            <person name="Vos R."/>
            <person name="Hasami M.H."/>
            <person name="Devisetty U.K."/>
            <person name="Aguiy J.C."/>
        </authorList>
    </citation>
    <scope>NUCLEOTIDE SEQUENCE [LARGE SCALE GENOMIC DNA]</scope>
    <source>
        <strain evidence="2">JCA_2017</strain>
    </source>
</reference>
<evidence type="ECO:0000313" key="3">
    <source>
        <dbReference type="Proteomes" id="UP000257109"/>
    </source>
</evidence>
<organism evidence="2 3">
    <name type="scientific">Mucuna pruriens</name>
    <name type="common">Velvet bean</name>
    <name type="synonym">Dolichos pruriens</name>
    <dbReference type="NCBI Taxonomy" id="157652"/>
    <lineage>
        <taxon>Eukaryota</taxon>
        <taxon>Viridiplantae</taxon>
        <taxon>Streptophyta</taxon>
        <taxon>Embryophyta</taxon>
        <taxon>Tracheophyta</taxon>
        <taxon>Spermatophyta</taxon>
        <taxon>Magnoliopsida</taxon>
        <taxon>eudicotyledons</taxon>
        <taxon>Gunneridae</taxon>
        <taxon>Pentapetalae</taxon>
        <taxon>rosids</taxon>
        <taxon>fabids</taxon>
        <taxon>Fabales</taxon>
        <taxon>Fabaceae</taxon>
        <taxon>Papilionoideae</taxon>
        <taxon>50 kb inversion clade</taxon>
        <taxon>NPAAA clade</taxon>
        <taxon>indigoferoid/millettioid clade</taxon>
        <taxon>Phaseoleae</taxon>
        <taxon>Mucuna</taxon>
    </lineage>
</organism>
<protein>
    <recommendedName>
        <fullName evidence="4">Reverse transcriptase domain-containing protein</fullName>
    </recommendedName>
</protein>
<dbReference type="EMBL" id="QJKJ01009631">
    <property type="protein sequence ID" value="RDX76082.1"/>
    <property type="molecule type" value="Genomic_DNA"/>
</dbReference>